<dbReference type="SUPFAM" id="SSF56801">
    <property type="entry name" value="Acetyl-CoA synthetase-like"/>
    <property type="match status" value="1"/>
</dbReference>
<name>X0UUN2_9ZZZZ</name>
<comment type="caution">
    <text evidence="1">The sequence shown here is derived from an EMBL/GenBank/DDBJ whole genome shotgun (WGS) entry which is preliminary data.</text>
</comment>
<reference evidence="1" key="1">
    <citation type="journal article" date="2014" name="Front. Microbiol.">
        <title>High frequency of phylogenetically diverse reductive dehalogenase-homologous genes in deep subseafloor sedimentary metagenomes.</title>
        <authorList>
            <person name="Kawai M."/>
            <person name="Futagami T."/>
            <person name="Toyoda A."/>
            <person name="Takaki Y."/>
            <person name="Nishi S."/>
            <person name="Hori S."/>
            <person name="Arai W."/>
            <person name="Tsubouchi T."/>
            <person name="Morono Y."/>
            <person name="Uchiyama I."/>
            <person name="Ito T."/>
            <person name="Fujiyama A."/>
            <person name="Inagaki F."/>
            <person name="Takami H."/>
        </authorList>
    </citation>
    <scope>NUCLEOTIDE SEQUENCE</scope>
    <source>
        <strain evidence="1">Expedition CK06-06</strain>
    </source>
</reference>
<proteinExistence type="predicted"/>
<accession>X0UUN2</accession>
<evidence type="ECO:0000313" key="1">
    <source>
        <dbReference type="EMBL" id="GAG03983.1"/>
    </source>
</evidence>
<feature type="non-terminal residue" evidence="1">
    <location>
        <position position="1"/>
    </location>
</feature>
<dbReference type="EMBL" id="BARS01025423">
    <property type="protein sequence ID" value="GAG03983.1"/>
    <property type="molecule type" value="Genomic_DNA"/>
</dbReference>
<protein>
    <recommendedName>
        <fullName evidence="2">AMP-binding enzyme C-terminal domain-containing protein</fullName>
    </recommendedName>
</protein>
<gene>
    <name evidence="1" type="ORF">S01H1_40184</name>
</gene>
<dbReference type="Gene3D" id="3.30.300.30">
    <property type="match status" value="1"/>
</dbReference>
<dbReference type="AlphaFoldDB" id="X0UUN2"/>
<sequence length="50" mass="5750">AEEMIEFCKGKLATFKLPTEVEFRAELPKTNVGKILRKALRAEEAEKRKT</sequence>
<organism evidence="1">
    <name type="scientific">marine sediment metagenome</name>
    <dbReference type="NCBI Taxonomy" id="412755"/>
    <lineage>
        <taxon>unclassified sequences</taxon>
        <taxon>metagenomes</taxon>
        <taxon>ecological metagenomes</taxon>
    </lineage>
</organism>
<dbReference type="InterPro" id="IPR045851">
    <property type="entry name" value="AMP-bd_C_sf"/>
</dbReference>
<evidence type="ECO:0008006" key="2">
    <source>
        <dbReference type="Google" id="ProtNLM"/>
    </source>
</evidence>